<sequence>VSDAPTSRPGEISSFPKLNIRYRTDPAMVAALLPPGINPVDSPYVYIGVYCVPIRDEPEYGVSTKVDAEWNGIVGQYSLGIGIDQESAIFISAETNGQPKFPCATRYFRLGDRIEATCTHQGYTFMEFRGTVTGKVEPDGSDVEHNEWWTKYSRAIGGGEREWDFPPHVVRVRQVSEPVHIEVLDGDLTLRDSPWDPYTDLLPCEDLVEARLVTSRHKARDITNAGPLDPDAFWPFADTIGGSRWPGARGGPKPAG</sequence>
<protein>
    <recommendedName>
        <fullName evidence="2">Acetoacetate decarboxylase</fullName>
    </recommendedName>
</protein>
<proteinExistence type="predicted"/>
<dbReference type="EMBL" id="UINC01000624">
    <property type="protein sequence ID" value="SUZ58509.1"/>
    <property type="molecule type" value="Genomic_DNA"/>
</dbReference>
<dbReference type="Gene3D" id="2.40.400.10">
    <property type="entry name" value="Acetoacetate decarboxylase-like"/>
    <property type="match status" value="1"/>
</dbReference>
<evidence type="ECO:0008006" key="2">
    <source>
        <dbReference type="Google" id="ProtNLM"/>
    </source>
</evidence>
<evidence type="ECO:0000313" key="1">
    <source>
        <dbReference type="EMBL" id="SUZ58509.1"/>
    </source>
</evidence>
<dbReference type="Pfam" id="PF06314">
    <property type="entry name" value="ADC"/>
    <property type="match status" value="1"/>
</dbReference>
<reference evidence="1" key="1">
    <citation type="submission" date="2018-05" db="EMBL/GenBank/DDBJ databases">
        <authorList>
            <person name="Lanie J.A."/>
            <person name="Ng W.-L."/>
            <person name="Kazmierczak K.M."/>
            <person name="Andrzejewski T.M."/>
            <person name="Davidsen T.M."/>
            <person name="Wayne K.J."/>
            <person name="Tettelin H."/>
            <person name="Glass J.I."/>
            <person name="Rusch D."/>
            <person name="Podicherti R."/>
            <person name="Tsui H.-C.T."/>
            <person name="Winkler M.E."/>
        </authorList>
    </citation>
    <scope>NUCLEOTIDE SEQUENCE</scope>
</reference>
<dbReference type="GO" id="GO:0016829">
    <property type="term" value="F:lyase activity"/>
    <property type="evidence" value="ECO:0007669"/>
    <property type="project" value="InterPro"/>
</dbReference>
<gene>
    <name evidence="1" type="ORF">METZ01_LOCUS11363</name>
</gene>
<dbReference type="AlphaFoldDB" id="A0A381NWC1"/>
<organism evidence="1">
    <name type="scientific">marine metagenome</name>
    <dbReference type="NCBI Taxonomy" id="408172"/>
    <lineage>
        <taxon>unclassified sequences</taxon>
        <taxon>metagenomes</taxon>
        <taxon>ecological metagenomes</taxon>
    </lineage>
</organism>
<dbReference type="SUPFAM" id="SSF160104">
    <property type="entry name" value="Acetoacetate decarboxylase-like"/>
    <property type="match status" value="1"/>
</dbReference>
<feature type="non-terminal residue" evidence="1">
    <location>
        <position position="1"/>
    </location>
</feature>
<dbReference type="InterPro" id="IPR010451">
    <property type="entry name" value="Acetoacetate_decarboxylase"/>
</dbReference>
<dbReference type="InterPro" id="IPR023375">
    <property type="entry name" value="ADC_dom_sf"/>
</dbReference>
<accession>A0A381NWC1</accession>
<name>A0A381NWC1_9ZZZZ</name>